<feature type="compositionally biased region" description="Polar residues" evidence="1">
    <location>
        <begin position="364"/>
        <end position="374"/>
    </location>
</feature>
<proteinExistence type="predicted"/>
<name>A0A9Q1HFQ3_HOLLE</name>
<dbReference type="EMBL" id="JAIZAY010000003">
    <property type="protein sequence ID" value="KAJ8044744.1"/>
    <property type="molecule type" value="Genomic_DNA"/>
</dbReference>
<feature type="compositionally biased region" description="Polar residues" evidence="1">
    <location>
        <begin position="567"/>
        <end position="581"/>
    </location>
</feature>
<accession>A0A9Q1HFQ3</accession>
<feature type="compositionally biased region" description="Polar residues" evidence="1">
    <location>
        <begin position="315"/>
        <end position="328"/>
    </location>
</feature>
<dbReference type="Proteomes" id="UP001152320">
    <property type="component" value="Chromosome 3"/>
</dbReference>
<feature type="compositionally biased region" description="Low complexity" evidence="1">
    <location>
        <begin position="382"/>
        <end position="399"/>
    </location>
</feature>
<reference evidence="2" key="1">
    <citation type="submission" date="2021-10" db="EMBL/GenBank/DDBJ databases">
        <title>Tropical sea cucumber genome reveals ecological adaptation and Cuvierian tubules defense mechanism.</title>
        <authorList>
            <person name="Chen T."/>
        </authorList>
    </citation>
    <scope>NUCLEOTIDE SEQUENCE</scope>
    <source>
        <strain evidence="2">Nanhai2018</strain>
        <tissue evidence="2">Muscle</tissue>
    </source>
</reference>
<evidence type="ECO:0000256" key="1">
    <source>
        <dbReference type="SAM" id="MobiDB-lite"/>
    </source>
</evidence>
<evidence type="ECO:0000313" key="2">
    <source>
        <dbReference type="EMBL" id="KAJ8044744.1"/>
    </source>
</evidence>
<feature type="region of interest" description="Disordered" evidence="1">
    <location>
        <begin position="1"/>
        <end position="32"/>
    </location>
</feature>
<sequence>MLNRLPVVGSRDHEGSISPPLSHAKENHSKPETLSLRRVLSNHDSGLTDLSFDFASPLPERSVYVCGASHDTSLFHRGNHLTCNSSTIKERIITALSSRFYVRSSHCKEQCDERRSKISNVISNCDTFVLILGDGILEDASALSEILLAKLYNKVIVSIREPGFTFDSNAREKVTLAAEKVFDLGSHITFNRTEFNRHDRLNNDEDTDDTKLDVLVSRQCKRGEPLELKDGRCTPALSLVDTIGQLSKEASIYAPNSHEESIGKLFYKLSDSDEDRVYLPPLIESTPSSTCEDMAMHSKDQAQSEIALAVPPPQQNLSRVSSGYCSSPSPQPIHLGSQFGQFEENKHEQPMEAEVPNRSDSKESPSQLETSGVHVSSGELVSPTTTSSSSSPTCSLNTSACSSPVSAHLYRQNRSTSSEMLSHWLMNTDFETPTFLETNYLVYPFNPDGPKVKPYLFRFPLDLRNSEKERRDSFSTDVSLFHSNKTDDFTMKDSLELTPLTSPVPPSDGIPTVSEMKLMNNIPKLPPGVTPKDKYDRPIKQHSLPLLKTGALSTTPLGGEKLPSLPKRSSSVDRNLLSKSSRQIRERKYLKLSTVRLEYSKSR</sequence>
<feature type="region of interest" description="Disordered" evidence="1">
    <location>
        <begin position="313"/>
        <end position="401"/>
    </location>
</feature>
<dbReference type="AlphaFoldDB" id="A0A9Q1HFQ3"/>
<dbReference type="OrthoDB" id="10559611at2759"/>
<organism evidence="2 3">
    <name type="scientific">Holothuria leucospilota</name>
    <name type="common">Black long sea cucumber</name>
    <name type="synonym">Mertensiothuria leucospilota</name>
    <dbReference type="NCBI Taxonomy" id="206669"/>
    <lineage>
        <taxon>Eukaryota</taxon>
        <taxon>Metazoa</taxon>
        <taxon>Echinodermata</taxon>
        <taxon>Eleutherozoa</taxon>
        <taxon>Echinozoa</taxon>
        <taxon>Holothuroidea</taxon>
        <taxon>Aspidochirotacea</taxon>
        <taxon>Aspidochirotida</taxon>
        <taxon>Holothuriidae</taxon>
        <taxon>Holothuria</taxon>
    </lineage>
</organism>
<feature type="compositionally biased region" description="Basic and acidic residues" evidence="1">
    <location>
        <begin position="343"/>
        <end position="363"/>
    </location>
</feature>
<comment type="caution">
    <text evidence="2">The sequence shown here is derived from an EMBL/GenBank/DDBJ whole genome shotgun (WGS) entry which is preliminary data.</text>
</comment>
<protein>
    <submittedName>
        <fullName evidence="2">Uncharacterized protein</fullName>
    </submittedName>
</protein>
<evidence type="ECO:0000313" key="3">
    <source>
        <dbReference type="Proteomes" id="UP001152320"/>
    </source>
</evidence>
<feature type="region of interest" description="Disordered" evidence="1">
    <location>
        <begin position="550"/>
        <end position="581"/>
    </location>
</feature>
<keyword evidence="3" id="KW-1185">Reference proteome</keyword>
<gene>
    <name evidence="2" type="ORF">HOLleu_07582</name>
</gene>